<keyword evidence="4" id="KW-1015">Disulfide bond</keyword>
<evidence type="ECO:0000313" key="7">
    <source>
        <dbReference type="Proteomes" id="UP000182840"/>
    </source>
</evidence>
<keyword evidence="2 3" id="KW-0186">Copper</keyword>
<keyword evidence="5" id="KW-0472">Membrane</keyword>
<evidence type="ECO:0000256" key="4">
    <source>
        <dbReference type="PIRSR" id="PIRSR603782-2"/>
    </source>
</evidence>
<dbReference type="InterPro" id="IPR036249">
    <property type="entry name" value="Thioredoxin-like_sf"/>
</dbReference>
<dbReference type="EMBL" id="CP018172">
    <property type="protein sequence ID" value="APH74849.1"/>
    <property type="molecule type" value="Genomic_DNA"/>
</dbReference>
<protein>
    <submittedName>
        <fullName evidence="6">Copper-binding protein</fullName>
    </submittedName>
</protein>
<feature type="binding site" evidence="3">
    <location>
        <position position="81"/>
    </location>
    <ligand>
        <name>Cu cation</name>
        <dbReference type="ChEBI" id="CHEBI:23378"/>
    </ligand>
</feature>
<gene>
    <name evidence="6" type="ORF">BSQ44_25415</name>
</gene>
<comment type="similarity">
    <text evidence="1">Belongs to the SCO1/2 family.</text>
</comment>
<proteinExistence type="inferred from homology"/>
<organism evidence="6 7">
    <name type="scientific">Aquibium oceanicum</name>
    <dbReference type="NCBI Taxonomy" id="1670800"/>
    <lineage>
        <taxon>Bacteria</taxon>
        <taxon>Pseudomonadati</taxon>
        <taxon>Pseudomonadota</taxon>
        <taxon>Alphaproteobacteria</taxon>
        <taxon>Hyphomicrobiales</taxon>
        <taxon>Phyllobacteriaceae</taxon>
        <taxon>Aquibium</taxon>
    </lineage>
</organism>
<dbReference type="KEGG" id="meso:BSQ44_25415"/>
<evidence type="ECO:0000256" key="3">
    <source>
        <dbReference type="PIRSR" id="PIRSR603782-1"/>
    </source>
</evidence>
<dbReference type="Pfam" id="PF02630">
    <property type="entry name" value="SCO1-SenC"/>
    <property type="match status" value="1"/>
</dbReference>
<geneLocation type="plasmid" evidence="6">
    <name>unnamed1</name>
</geneLocation>
<reference evidence="6 7" key="1">
    <citation type="submission" date="2016-11" db="EMBL/GenBank/DDBJ databases">
        <title>Mesorhizobium oceanicum sp. nov., isolated from deep seawater in South China Sea.</title>
        <authorList>
            <person name="Fu G.-Y."/>
        </authorList>
    </citation>
    <scope>NUCLEOTIDE SEQUENCE [LARGE SCALE GENOMIC DNA]</scope>
    <source>
        <strain evidence="6 7">B7</strain>
        <plasmid evidence="7">Plasmid unnamed1</plasmid>
    </source>
</reference>
<dbReference type="Proteomes" id="UP000182840">
    <property type="component" value="Plasmid unnamed1"/>
</dbReference>
<dbReference type="PANTHER" id="PTHR12151">
    <property type="entry name" value="ELECTRON TRANSPORT PROTIN SCO1/SENC FAMILY MEMBER"/>
    <property type="match status" value="1"/>
</dbReference>
<keyword evidence="3" id="KW-0479">Metal-binding</keyword>
<keyword evidence="5" id="KW-1133">Transmembrane helix</keyword>
<evidence type="ECO:0000256" key="1">
    <source>
        <dbReference type="ARBA" id="ARBA00010996"/>
    </source>
</evidence>
<keyword evidence="6" id="KW-0614">Plasmid</keyword>
<dbReference type="RefSeq" id="WP_072608305.1">
    <property type="nucleotide sequence ID" value="NZ_CP018172.1"/>
</dbReference>
<evidence type="ECO:0000256" key="2">
    <source>
        <dbReference type="ARBA" id="ARBA00023008"/>
    </source>
</evidence>
<name>A0A1L3SZI7_9HYPH</name>
<feature type="binding site" evidence="3">
    <location>
        <position position="77"/>
    </location>
    <ligand>
        <name>Cu cation</name>
        <dbReference type="ChEBI" id="CHEBI:23378"/>
    </ligand>
</feature>
<dbReference type="OrthoDB" id="9790194at2"/>
<dbReference type="PANTHER" id="PTHR12151:SF25">
    <property type="entry name" value="LINALOOL DEHYDRATASE_ISOMERASE DOMAIN-CONTAINING PROTEIN"/>
    <property type="match status" value="1"/>
</dbReference>
<evidence type="ECO:0000256" key="5">
    <source>
        <dbReference type="SAM" id="Phobius"/>
    </source>
</evidence>
<feature type="binding site" evidence="3">
    <location>
        <position position="165"/>
    </location>
    <ligand>
        <name>Cu cation</name>
        <dbReference type="ChEBI" id="CHEBI:23378"/>
    </ligand>
</feature>
<accession>A0A1L3SZI7</accession>
<dbReference type="GO" id="GO:0046872">
    <property type="term" value="F:metal ion binding"/>
    <property type="evidence" value="ECO:0007669"/>
    <property type="project" value="UniProtKB-KW"/>
</dbReference>
<sequence>MSGLRAFRLIVWAAIVLLGMFVIVSTQLSGGSPTVETSSGTAKVGGPFSLVSHTGERVDNQSLAGRPYLVFFGFTYCPDICPTTLFELTDLMTELGPVADDFEVLFITVDPERDTQEALASYMTSFDSRILALRGTAAETDAALKAFSAYAKKVPLEAGEYTMDHTAGVFLMKSDGSFGGMMDMHEPRETRLEKLRRIARDQVTGS</sequence>
<keyword evidence="5" id="KW-0812">Transmembrane</keyword>
<dbReference type="CDD" id="cd02968">
    <property type="entry name" value="SCO"/>
    <property type="match status" value="1"/>
</dbReference>
<evidence type="ECO:0000313" key="6">
    <source>
        <dbReference type="EMBL" id="APH74849.1"/>
    </source>
</evidence>
<dbReference type="Gene3D" id="3.40.30.10">
    <property type="entry name" value="Glutaredoxin"/>
    <property type="match status" value="1"/>
</dbReference>
<dbReference type="AlphaFoldDB" id="A0A1L3SZI7"/>
<feature type="transmembrane region" description="Helical" evidence="5">
    <location>
        <begin position="6"/>
        <end position="24"/>
    </location>
</feature>
<dbReference type="FunFam" id="3.40.30.10:FF:000013">
    <property type="entry name" value="Blast:Protein SCO1 homolog, mitochondrial"/>
    <property type="match status" value="1"/>
</dbReference>
<feature type="disulfide bond" description="Redox-active" evidence="4">
    <location>
        <begin position="77"/>
        <end position="81"/>
    </location>
</feature>
<keyword evidence="7" id="KW-1185">Reference proteome</keyword>
<dbReference type="SUPFAM" id="SSF52833">
    <property type="entry name" value="Thioredoxin-like"/>
    <property type="match status" value="1"/>
</dbReference>
<dbReference type="InterPro" id="IPR003782">
    <property type="entry name" value="SCO1/SenC"/>
</dbReference>